<feature type="domain" description="HTH myb-type" evidence="5">
    <location>
        <begin position="88"/>
        <end position="137"/>
    </location>
</feature>
<dbReference type="InterPro" id="IPR009057">
    <property type="entry name" value="Homeodomain-like_sf"/>
</dbReference>
<dbReference type="PANTHER" id="PTHR46380">
    <property type="entry name" value="CYCLIN-D-BINDING MYB-LIKE TRANSCRIPTION FACTOR 1"/>
    <property type="match status" value="1"/>
</dbReference>
<evidence type="ECO:0000259" key="4">
    <source>
        <dbReference type="PROSITE" id="PS50090"/>
    </source>
</evidence>
<proteinExistence type="predicted"/>
<evidence type="ECO:0000256" key="1">
    <source>
        <dbReference type="ARBA" id="ARBA00004123"/>
    </source>
</evidence>
<keyword evidence="3" id="KW-0539">Nucleus</keyword>
<dbReference type="Gene3D" id="1.10.10.60">
    <property type="entry name" value="Homeodomain-like"/>
    <property type="match status" value="2"/>
</dbReference>
<dbReference type="GO" id="GO:0000978">
    <property type="term" value="F:RNA polymerase II cis-regulatory region sequence-specific DNA binding"/>
    <property type="evidence" value="ECO:0007669"/>
    <property type="project" value="TreeGrafter"/>
</dbReference>
<dbReference type="OrthoDB" id="39591at2759"/>
<organism evidence="6 7">
    <name type="scientific">Intoshia linei</name>
    <dbReference type="NCBI Taxonomy" id="1819745"/>
    <lineage>
        <taxon>Eukaryota</taxon>
        <taxon>Metazoa</taxon>
        <taxon>Spiralia</taxon>
        <taxon>Lophotrochozoa</taxon>
        <taxon>Mesozoa</taxon>
        <taxon>Orthonectida</taxon>
        <taxon>Rhopaluridae</taxon>
        <taxon>Intoshia</taxon>
    </lineage>
</organism>
<feature type="domain" description="Myb-like" evidence="4">
    <location>
        <begin position="135"/>
        <end position="193"/>
    </location>
</feature>
<dbReference type="SMART" id="SM00717">
    <property type="entry name" value="SANT"/>
    <property type="match status" value="2"/>
</dbReference>
<dbReference type="InterPro" id="IPR001005">
    <property type="entry name" value="SANT/Myb"/>
</dbReference>
<evidence type="ECO:0000313" key="7">
    <source>
        <dbReference type="Proteomes" id="UP000078046"/>
    </source>
</evidence>
<evidence type="ECO:0000256" key="2">
    <source>
        <dbReference type="ARBA" id="ARBA00023125"/>
    </source>
</evidence>
<keyword evidence="2" id="KW-0238">DNA-binding</keyword>
<dbReference type="InterPro" id="IPR017930">
    <property type="entry name" value="Myb_dom"/>
</dbReference>
<evidence type="ECO:0000259" key="5">
    <source>
        <dbReference type="PROSITE" id="PS51294"/>
    </source>
</evidence>
<dbReference type="PROSITE" id="PS50090">
    <property type="entry name" value="MYB_LIKE"/>
    <property type="match status" value="1"/>
</dbReference>
<dbReference type="GO" id="GO:0005634">
    <property type="term" value="C:nucleus"/>
    <property type="evidence" value="ECO:0007669"/>
    <property type="project" value="UniProtKB-SubCell"/>
</dbReference>
<comment type="subcellular location">
    <subcellularLocation>
        <location evidence="1">Nucleus</location>
    </subcellularLocation>
</comment>
<evidence type="ECO:0000256" key="3">
    <source>
        <dbReference type="ARBA" id="ARBA00023242"/>
    </source>
</evidence>
<dbReference type="Proteomes" id="UP000078046">
    <property type="component" value="Unassembled WGS sequence"/>
</dbReference>
<evidence type="ECO:0000313" key="6">
    <source>
        <dbReference type="EMBL" id="OAF71528.1"/>
    </source>
</evidence>
<accession>A0A177BB28</accession>
<comment type="caution">
    <text evidence="6">The sequence shown here is derived from an EMBL/GenBank/DDBJ whole genome shotgun (WGS) entry which is preliminary data.</text>
</comment>
<protein>
    <recommendedName>
        <fullName evidence="8">Myb-like domain-containing protein</fullName>
    </recommendedName>
</protein>
<evidence type="ECO:0008006" key="8">
    <source>
        <dbReference type="Google" id="ProtNLM"/>
    </source>
</evidence>
<dbReference type="GO" id="GO:0000981">
    <property type="term" value="F:DNA-binding transcription factor activity, RNA polymerase II-specific"/>
    <property type="evidence" value="ECO:0007669"/>
    <property type="project" value="TreeGrafter"/>
</dbReference>
<dbReference type="EMBL" id="LWCA01000043">
    <property type="protein sequence ID" value="OAF71528.1"/>
    <property type="molecule type" value="Genomic_DNA"/>
</dbReference>
<dbReference type="PROSITE" id="PS51294">
    <property type="entry name" value="HTH_MYB"/>
    <property type="match status" value="1"/>
</dbReference>
<dbReference type="AlphaFoldDB" id="A0A177BB28"/>
<dbReference type="PANTHER" id="PTHR46380:SF2">
    <property type="entry name" value="CYCLIN-D-BINDING MYB-LIKE TRANSCRIPTION FACTOR 1"/>
    <property type="match status" value="1"/>
</dbReference>
<gene>
    <name evidence="6" type="ORF">A3Q56_00699</name>
</gene>
<dbReference type="SUPFAM" id="SSF46689">
    <property type="entry name" value="Homeodomain-like"/>
    <property type="match status" value="2"/>
</dbReference>
<dbReference type="CDD" id="cd00167">
    <property type="entry name" value="SANT"/>
    <property type="match status" value="1"/>
</dbReference>
<reference evidence="6 7" key="1">
    <citation type="submission" date="2016-04" db="EMBL/GenBank/DDBJ databases">
        <title>The genome of Intoshia linei affirms orthonectids as highly simplified spiralians.</title>
        <authorList>
            <person name="Mikhailov K.V."/>
            <person name="Slusarev G.S."/>
            <person name="Nikitin M.A."/>
            <person name="Logacheva M.D."/>
            <person name="Penin A."/>
            <person name="Aleoshin V."/>
            <person name="Panchin Y.V."/>
        </authorList>
    </citation>
    <scope>NUCLEOTIDE SEQUENCE [LARGE SCALE GENOMIC DNA]</scope>
    <source>
        <strain evidence="6">Intl2013</strain>
        <tissue evidence="6">Whole animal</tissue>
    </source>
</reference>
<name>A0A177BB28_9BILA</name>
<dbReference type="Pfam" id="PF00249">
    <property type="entry name" value="Myb_DNA-binding"/>
    <property type="match status" value="2"/>
</dbReference>
<dbReference type="InterPro" id="IPR051651">
    <property type="entry name" value="DMTF1_DNA-bind_reg"/>
</dbReference>
<keyword evidence="7" id="KW-1185">Reference proteome</keyword>
<sequence>MKSTLIEDETFNSGRYSSEELKQLSKNIDLYCKDKDLQDRFDIFNYTGKNRIKKRNTIEFYSYMCKGLNRRKISVYNAAHRMCLGHTKKGQFTKEEIEKLIKLHEINGNNWVKIGIDMGRNGRSVQNKMDAMQNSKIYNSGKWNEKECTNFLEAIAECKGNNVSYSDMPWDDIILKVKTRSIEQCKNHWVQSVIVQTRKWNPIKNYRLIKRIYKQKPVHQFSIDWKLIEKKFKYKYQIPFLQRKFKFMKSQSKCTKKSTDFQEQLVYIMLYVKS</sequence>